<dbReference type="InterPro" id="IPR011008">
    <property type="entry name" value="Dimeric_a/b-barrel"/>
</dbReference>
<dbReference type="Gene3D" id="3.30.70.100">
    <property type="match status" value="1"/>
</dbReference>
<dbReference type="PROSITE" id="PS51502">
    <property type="entry name" value="S_R_A_B_BARREL"/>
    <property type="match status" value="1"/>
</dbReference>
<dbReference type="EMBL" id="CP074371">
    <property type="protein sequence ID" value="QVI19482.1"/>
    <property type="molecule type" value="Genomic_DNA"/>
</dbReference>
<comment type="subunit">
    <text evidence="1">Homodimer.</text>
</comment>
<reference evidence="3 4" key="1">
    <citation type="submission" date="2021-04" db="EMBL/GenBank/DDBJ databases">
        <title>Nocardia tengchongensis.</title>
        <authorList>
            <person name="Zhuang k."/>
            <person name="Ran Y."/>
            <person name="Li W."/>
        </authorList>
    </citation>
    <scope>NUCLEOTIDE SEQUENCE [LARGE SCALE GENOMIC DNA]</scope>
    <source>
        <strain evidence="3 4">CFH S0057</strain>
    </source>
</reference>
<feature type="domain" description="Stress-response A/B barrel" evidence="2">
    <location>
        <begin position="3"/>
        <end position="95"/>
    </location>
</feature>
<name>A0ABX8CJA9_9NOCA</name>
<sequence length="101" mass="10996">MNLAHVVAFGFRDDLPEELMAALEEGLDALSLSLLGVVSYRHGRDIGLRPGNASYAVTAVFDSEDSLAAYLEHPDHLSLVERLRPFVETRSAVQFRSPGAA</sequence>
<evidence type="ECO:0000313" key="4">
    <source>
        <dbReference type="Proteomes" id="UP000683310"/>
    </source>
</evidence>
<dbReference type="PANTHER" id="PTHR33178:SF10">
    <property type="entry name" value="STRESS-RESPONSE A_B BARREL DOMAIN-CONTAINING PROTEIN"/>
    <property type="match status" value="1"/>
</dbReference>
<accession>A0ABX8CJA9</accession>
<dbReference type="SUPFAM" id="SSF54909">
    <property type="entry name" value="Dimeric alpha+beta barrel"/>
    <property type="match status" value="1"/>
</dbReference>
<dbReference type="PANTHER" id="PTHR33178">
    <property type="match status" value="1"/>
</dbReference>
<keyword evidence="4" id="KW-1185">Reference proteome</keyword>
<dbReference type="RefSeq" id="WP_213555515.1">
    <property type="nucleotide sequence ID" value="NZ_JBHZDI010000140.1"/>
</dbReference>
<dbReference type="SMART" id="SM00886">
    <property type="entry name" value="Dabb"/>
    <property type="match status" value="1"/>
</dbReference>
<evidence type="ECO:0000256" key="1">
    <source>
        <dbReference type="ARBA" id="ARBA00011738"/>
    </source>
</evidence>
<dbReference type="InterPro" id="IPR013097">
    <property type="entry name" value="Dabb"/>
</dbReference>
<protein>
    <submittedName>
        <fullName evidence="3">Dabb family protein</fullName>
    </submittedName>
</protein>
<evidence type="ECO:0000259" key="2">
    <source>
        <dbReference type="PROSITE" id="PS51502"/>
    </source>
</evidence>
<dbReference type="InterPro" id="IPR044662">
    <property type="entry name" value="HS1/DABB1-like"/>
</dbReference>
<gene>
    <name evidence="3" type="ORF">KHQ06_24280</name>
</gene>
<dbReference type="Pfam" id="PF07876">
    <property type="entry name" value="Dabb"/>
    <property type="match status" value="1"/>
</dbReference>
<dbReference type="Proteomes" id="UP000683310">
    <property type="component" value="Chromosome"/>
</dbReference>
<organism evidence="3 4">
    <name type="scientific">Nocardia tengchongensis</name>
    <dbReference type="NCBI Taxonomy" id="2055889"/>
    <lineage>
        <taxon>Bacteria</taxon>
        <taxon>Bacillati</taxon>
        <taxon>Actinomycetota</taxon>
        <taxon>Actinomycetes</taxon>
        <taxon>Mycobacteriales</taxon>
        <taxon>Nocardiaceae</taxon>
        <taxon>Nocardia</taxon>
    </lineage>
</organism>
<proteinExistence type="predicted"/>
<evidence type="ECO:0000313" key="3">
    <source>
        <dbReference type="EMBL" id="QVI19482.1"/>
    </source>
</evidence>